<keyword evidence="4" id="KW-1185">Reference proteome</keyword>
<evidence type="ECO:0000313" key="3">
    <source>
        <dbReference type="Proteomes" id="UP000401717"/>
    </source>
</evidence>
<proteinExistence type="predicted"/>
<dbReference type="AlphaFoldDB" id="A0A564G549"/>
<dbReference type="Proteomes" id="UP000401717">
    <property type="component" value="Unassembled WGS sequence"/>
</dbReference>
<reference evidence="1" key="2">
    <citation type="journal article" date="2021" name="Front. Microbiol.">
        <title>Comprehensive Comparative Genomics and Phenotyping of Methylobacterium Species.</title>
        <authorList>
            <person name="Alessa O."/>
            <person name="Ogura Y."/>
            <person name="Fujitani Y."/>
            <person name="Takami H."/>
            <person name="Hayashi T."/>
            <person name="Sahin N."/>
            <person name="Tani A."/>
        </authorList>
    </citation>
    <scope>NUCLEOTIDE SEQUENCE</scope>
    <source>
        <strain evidence="1">DSM 22415</strain>
    </source>
</reference>
<reference evidence="2 3" key="1">
    <citation type="submission" date="2019-06" db="EMBL/GenBank/DDBJ databases">
        <authorList>
            <person name="Rodrigo-Torres L."/>
            <person name="Arahal R. D."/>
            <person name="Lucena T."/>
        </authorList>
    </citation>
    <scope>NUCLEOTIDE SEQUENCE [LARGE SCALE GENOMIC DNA]</scope>
    <source>
        <strain evidence="2 3">SW08-7</strain>
    </source>
</reference>
<dbReference type="RefSeq" id="WP_144767592.1">
    <property type="nucleotide sequence ID" value="NZ_BPQI01000021.1"/>
</dbReference>
<evidence type="ECO:0000313" key="4">
    <source>
        <dbReference type="Proteomes" id="UP001055303"/>
    </source>
</evidence>
<dbReference type="EMBL" id="CABFVH010000048">
    <property type="protein sequence ID" value="VUF15202.1"/>
    <property type="molecule type" value="Genomic_DNA"/>
</dbReference>
<organism evidence="2 3">
    <name type="scientific">Methylobacterium dankookense</name>
    <dbReference type="NCBI Taxonomy" id="560405"/>
    <lineage>
        <taxon>Bacteria</taxon>
        <taxon>Pseudomonadati</taxon>
        <taxon>Pseudomonadota</taxon>
        <taxon>Alphaproteobacteria</taxon>
        <taxon>Hyphomicrobiales</taxon>
        <taxon>Methylobacteriaceae</taxon>
        <taxon>Methylobacterium</taxon>
    </lineage>
</organism>
<dbReference type="OrthoDB" id="9966069at2"/>
<name>A0A564G549_9HYPH</name>
<dbReference type="Proteomes" id="UP001055303">
    <property type="component" value="Unassembled WGS sequence"/>
</dbReference>
<dbReference type="EMBL" id="BPQI01000021">
    <property type="protein sequence ID" value="GJD55219.1"/>
    <property type="molecule type" value="Genomic_DNA"/>
</dbReference>
<reference evidence="1" key="3">
    <citation type="submission" date="2021-08" db="EMBL/GenBank/DDBJ databases">
        <authorList>
            <person name="Tani A."/>
            <person name="Ola A."/>
            <person name="Ogura Y."/>
            <person name="Katsura K."/>
            <person name="Hayashi T."/>
        </authorList>
    </citation>
    <scope>NUCLEOTIDE SEQUENCE</scope>
    <source>
        <strain evidence="1">DSM 22415</strain>
    </source>
</reference>
<evidence type="ECO:0000313" key="1">
    <source>
        <dbReference type="EMBL" id="GJD55219.1"/>
    </source>
</evidence>
<gene>
    <name evidence="1" type="ORF">IFDJLNFL_1103</name>
    <name evidence="2" type="ORF">MTDSW087_04937</name>
</gene>
<accession>A0A564G549</accession>
<protein>
    <submittedName>
        <fullName evidence="2">Uncharacterized protein</fullName>
    </submittedName>
</protein>
<evidence type="ECO:0000313" key="2">
    <source>
        <dbReference type="EMBL" id="VUF15202.1"/>
    </source>
</evidence>
<sequence length="108" mass="11339">MKIGQQEARELAEAGVLADQIEKILAASGASWGVIGVAIATALANGAHTSAPNAGRARRLINETHVLARQLLVELGNEALSDAVKDRMAELIGQTTGRAWAGSRDRQL</sequence>